<sequence length="146" mass="17026">MKTDYKTYKILTNQHLIIEVYNGDFYIEDVIALKTKLFQDINYKPDYNIIMDLRNATWNISEEEILEYIQFATKNIKSISNRKIAFLTSKPKEVVIGILFSKLNKKLPVTLDVFSTLGASFSFLNFNDETSRTDIINEIKLLKKSL</sequence>
<gene>
    <name evidence="1" type="ORF">SAMN05444411_10261</name>
</gene>
<organism evidence="1 2">
    <name type="scientific">Lutibacter oricola</name>
    <dbReference type="NCBI Taxonomy" id="762486"/>
    <lineage>
        <taxon>Bacteria</taxon>
        <taxon>Pseudomonadati</taxon>
        <taxon>Bacteroidota</taxon>
        <taxon>Flavobacteriia</taxon>
        <taxon>Flavobacteriales</taxon>
        <taxon>Flavobacteriaceae</taxon>
        <taxon>Lutibacter</taxon>
    </lineage>
</organism>
<name>A0A1H2VXE4_9FLAO</name>
<proteinExistence type="predicted"/>
<dbReference type="EMBL" id="FNNJ01000002">
    <property type="protein sequence ID" value="SDW73015.1"/>
    <property type="molecule type" value="Genomic_DNA"/>
</dbReference>
<accession>A0A1H2VXE4</accession>
<dbReference type="OrthoDB" id="1447256at2"/>
<dbReference type="Proteomes" id="UP000199595">
    <property type="component" value="Unassembled WGS sequence"/>
</dbReference>
<reference evidence="1 2" key="1">
    <citation type="submission" date="2016-10" db="EMBL/GenBank/DDBJ databases">
        <authorList>
            <person name="de Groot N.N."/>
        </authorList>
    </citation>
    <scope>NUCLEOTIDE SEQUENCE [LARGE SCALE GENOMIC DNA]</scope>
    <source>
        <strain evidence="1 2">DSM 24956</strain>
    </source>
</reference>
<dbReference type="RefSeq" id="WP_090120580.1">
    <property type="nucleotide sequence ID" value="NZ_FNNJ01000002.1"/>
</dbReference>
<evidence type="ECO:0000313" key="2">
    <source>
        <dbReference type="Proteomes" id="UP000199595"/>
    </source>
</evidence>
<dbReference type="AlphaFoldDB" id="A0A1H2VXE4"/>
<dbReference type="STRING" id="762486.SAMN05444411_10261"/>
<protein>
    <recommendedName>
        <fullName evidence="3">SpoIIAA-like</fullName>
    </recommendedName>
</protein>
<evidence type="ECO:0000313" key="1">
    <source>
        <dbReference type="EMBL" id="SDW73015.1"/>
    </source>
</evidence>
<evidence type="ECO:0008006" key="3">
    <source>
        <dbReference type="Google" id="ProtNLM"/>
    </source>
</evidence>
<keyword evidence="2" id="KW-1185">Reference proteome</keyword>